<dbReference type="InterPro" id="IPR013783">
    <property type="entry name" value="Ig-like_fold"/>
</dbReference>
<dbReference type="SUPFAM" id="SSF52279">
    <property type="entry name" value="Beta-D-glucan exohydrolase, C-terminal domain"/>
    <property type="match status" value="1"/>
</dbReference>
<organism evidence="6 7">
    <name type="scientific">Dioscorea zingiberensis</name>
    <dbReference type="NCBI Taxonomy" id="325984"/>
    <lineage>
        <taxon>Eukaryota</taxon>
        <taxon>Viridiplantae</taxon>
        <taxon>Streptophyta</taxon>
        <taxon>Embryophyta</taxon>
        <taxon>Tracheophyta</taxon>
        <taxon>Spermatophyta</taxon>
        <taxon>Magnoliopsida</taxon>
        <taxon>Liliopsida</taxon>
        <taxon>Dioscoreales</taxon>
        <taxon>Dioscoreaceae</taxon>
        <taxon>Dioscorea</taxon>
    </lineage>
</organism>
<reference evidence="6" key="2">
    <citation type="journal article" date="2022" name="Hortic Res">
        <title>The genome of Dioscorea zingiberensis sheds light on the biosynthesis, origin and evolution of the medicinally important diosgenin saponins.</title>
        <authorList>
            <person name="Li Y."/>
            <person name="Tan C."/>
            <person name="Li Z."/>
            <person name="Guo J."/>
            <person name="Li S."/>
            <person name="Chen X."/>
            <person name="Wang C."/>
            <person name="Dai X."/>
            <person name="Yang H."/>
            <person name="Song W."/>
            <person name="Hou L."/>
            <person name="Xu J."/>
            <person name="Tong Z."/>
            <person name="Xu A."/>
            <person name="Yuan X."/>
            <person name="Wang W."/>
            <person name="Yang Q."/>
            <person name="Chen L."/>
            <person name="Sun Z."/>
            <person name="Wang K."/>
            <person name="Pan B."/>
            <person name="Chen J."/>
            <person name="Bao Y."/>
            <person name="Liu F."/>
            <person name="Qi X."/>
            <person name="Gang D.R."/>
            <person name="Wen J."/>
            <person name="Li J."/>
        </authorList>
    </citation>
    <scope>NUCLEOTIDE SEQUENCE</scope>
    <source>
        <strain evidence="6">Dzin_1.0</strain>
    </source>
</reference>
<dbReference type="InterPro" id="IPR044993">
    <property type="entry name" value="BXL"/>
</dbReference>
<feature type="chain" id="PRO_5038607283" description="Fibronectin type III-like domain-containing protein" evidence="4">
    <location>
        <begin position="25"/>
        <end position="822"/>
    </location>
</feature>
<dbReference type="Gene3D" id="3.40.50.1700">
    <property type="entry name" value="Glycoside hydrolase family 3 C-terminal domain"/>
    <property type="match status" value="1"/>
</dbReference>
<sequence>MASSILTLISFIISFTLYLVSTSAITPAAPPGPIPGPLPGYGPIETNGKKYAYVCDPARFTALNLDVKTFSYCNTTLPFSARVKDLVGRMTLQEKVLQLGDYAQGAPRIGLPVYKWWSEALHGISTVGQGPRTSPSHATYFGDVVPGATSFPTPLLSAASFNETLWNQLAQVVSTEGRAMYNLGHTFLTFWSPNINIARDPRWGRILETPGEDPFVVGRYSVNFVRGLQDVPGRVVPPNLNERPLKVSACCKHYGAYDVDQWFGIQRITNDARVAEQDMVESFNYPFEMCVKEGDVSSVMCSYNKVNGIPACADTKLMSQTIRGDWKLHGYIVSDCDSVEVMHDAQQWLGDTPEESVMRAMRAGLDLDCGSYYTDHTVAAVQQGKVRESDVDNALTNLYTVLMRVGFFDNLLEYQKLGTESICTKENIELAAEAARQGIVLLKNDNSSLPFNNMTHSHIAVVGPHANSSKPMLGNYAGVPCRYITPLQALSADARVEFDLGCDVWCHNQAAKDHAKQLAMTTDATIIFGGIDLDVEAEAHDRWDLNLPPDQITFITEVAEAAKGPVVLVLFSGGGLDVTFAKNNSKINAILWAGYPGNDGGKAISDVIYGRQNPAGRLPITWYPSQYTEILPMTSMKFRPVEELGYPGRTYKFYDGPVVYPFGFGLSYTQFTYNLSLPQNSSVVDVKLGPDQKCLAVEYKPNTQVPPSACAAVKIADTNCNQSINLDLRVTNAGKVDGSHVIIVYAKPPQYIAGAPIKKVIAFQRALLKVGQTQYVQISVNVCDALGLVDKSAYQILASGQYTIEIENGDIVANVTLPVNFN</sequence>
<dbReference type="GO" id="GO:0045493">
    <property type="term" value="P:xylan catabolic process"/>
    <property type="evidence" value="ECO:0007669"/>
    <property type="project" value="InterPro"/>
</dbReference>
<dbReference type="InterPro" id="IPR002772">
    <property type="entry name" value="Glyco_hydro_3_C"/>
</dbReference>
<dbReference type="FunFam" id="3.40.50.1700:FF:000001">
    <property type="entry name" value="probable beta-D-xylosidase 2"/>
    <property type="match status" value="1"/>
</dbReference>
<accession>A0A9D5H7L3</accession>
<evidence type="ECO:0000313" key="7">
    <source>
        <dbReference type="Proteomes" id="UP001085076"/>
    </source>
</evidence>
<evidence type="ECO:0000256" key="4">
    <source>
        <dbReference type="SAM" id="SignalP"/>
    </source>
</evidence>
<dbReference type="Gene3D" id="3.20.20.300">
    <property type="entry name" value="Glycoside hydrolase, family 3, N-terminal domain"/>
    <property type="match status" value="1"/>
</dbReference>
<dbReference type="InterPro" id="IPR036881">
    <property type="entry name" value="Glyco_hydro_3_C_sf"/>
</dbReference>
<keyword evidence="2" id="KW-0378">Hydrolase</keyword>
<dbReference type="Proteomes" id="UP001085076">
    <property type="component" value="Miscellaneous, Linkage group lg08"/>
</dbReference>
<evidence type="ECO:0000256" key="2">
    <source>
        <dbReference type="ARBA" id="ARBA00022801"/>
    </source>
</evidence>
<evidence type="ECO:0000256" key="1">
    <source>
        <dbReference type="ARBA" id="ARBA00022729"/>
    </source>
</evidence>
<dbReference type="InterPro" id="IPR001764">
    <property type="entry name" value="Glyco_hydro_3_N"/>
</dbReference>
<dbReference type="FunFam" id="3.20.20.300:FF:000010">
    <property type="entry name" value="Putative beta-D-xylosidase 5"/>
    <property type="match status" value="1"/>
</dbReference>
<gene>
    <name evidence="6" type="ORF">J5N97_027260</name>
</gene>
<dbReference type="AlphaFoldDB" id="A0A9D5H7L3"/>
<name>A0A9D5H7L3_9LILI</name>
<evidence type="ECO:0000313" key="6">
    <source>
        <dbReference type="EMBL" id="KAJ0966122.1"/>
    </source>
</evidence>
<dbReference type="OrthoDB" id="47059at2759"/>
<feature type="domain" description="Fibronectin type III-like" evidence="5">
    <location>
        <begin position="740"/>
        <end position="810"/>
    </location>
</feature>
<dbReference type="InterPro" id="IPR026891">
    <property type="entry name" value="Fn3-like"/>
</dbReference>
<dbReference type="Pfam" id="PF00933">
    <property type="entry name" value="Glyco_hydro_3"/>
    <property type="match status" value="1"/>
</dbReference>
<dbReference type="SUPFAM" id="SSF51445">
    <property type="entry name" value="(Trans)glycosidases"/>
    <property type="match status" value="1"/>
</dbReference>
<proteinExistence type="predicted"/>
<protein>
    <recommendedName>
        <fullName evidence="5">Fibronectin type III-like domain-containing protein</fullName>
    </recommendedName>
</protein>
<reference evidence="6" key="1">
    <citation type="submission" date="2021-03" db="EMBL/GenBank/DDBJ databases">
        <authorList>
            <person name="Li Z."/>
            <person name="Yang C."/>
        </authorList>
    </citation>
    <scope>NUCLEOTIDE SEQUENCE</scope>
    <source>
        <strain evidence="6">Dzin_1.0</strain>
        <tissue evidence="6">Leaf</tissue>
    </source>
</reference>
<dbReference type="Gene3D" id="2.60.40.10">
    <property type="entry name" value="Immunoglobulins"/>
    <property type="match status" value="1"/>
</dbReference>
<feature type="signal peptide" evidence="4">
    <location>
        <begin position="1"/>
        <end position="24"/>
    </location>
</feature>
<dbReference type="Pfam" id="PF01915">
    <property type="entry name" value="Glyco_hydro_3_C"/>
    <property type="match status" value="1"/>
</dbReference>
<dbReference type="EMBL" id="JAGGNH010000008">
    <property type="protein sequence ID" value="KAJ0966122.1"/>
    <property type="molecule type" value="Genomic_DNA"/>
</dbReference>
<evidence type="ECO:0000256" key="3">
    <source>
        <dbReference type="ARBA" id="ARBA00023295"/>
    </source>
</evidence>
<dbReference type="PANTHER" id="PTHR42721:SF11">
    <property type="entry name" value="BETA-D-XYLOSIDASE 5-RELATED"/>
    <property type="match status" value="1"/>
</dbReference>
<dbReference type="PANTHER" id="PTHR42721">
    <property type="entry name" value="SUGAR HYDROLASE-RELATED"/>
    <property type="match status" value="1"/>
</dbReference>
<keyword evidence="7" id="KW-1185">Reference proteome</keyword>
<dbReference type="InterPro" id="IPR036962">
    <property type="entry name" value="Glyco_hydro_3_N_sf"/>
</dbReference>
<dbReference type="GO" id="GO:0009044">
    <property type="term" value="F:xylan 1,4-beta-xylosidase activity"/>
    <property type="evidence" value="ECO:0007669"/>
    <property type="project" value="InterPro"/>
</dbReference>
<keyword evidence="3" id="KW-0326">Glycosidase</keyword>
<dbReference type="Pfam" id="PF14310">
    <property type="entry name" value="Fn3-like"/>
    <property type="match status" value="1"/>
</dbReference>
<dbReference type="InterPro" id="IPR017853">
    <property type="entry name" value="GH"/>
</dbReference>
<dbReference type="GO" id="GO:0046556">
    <property type="term" value="F:alpha-L-arabinofuranosidase activity"/>
    <property type="evidence" value="ECO:0007669"/>
    <property type="project" value="TreeGrafter"/>
</dbReference>
<dbReference type="SMART" id="SM01217">
    <property type="entry name" value="Fn3_like"/>
    <property type="match status" value="1"/>
</dbReference>
<keyword evidence="1 4" id="KW-0732">Signal</keyword>
<evidence type="ECO:0000259" key="5">
    <source>
        <dbReference type="SMART" id="SM01217"/>
    </source>
</evidence>
<comment type="caution">
    <text evidence="6">The sequence shown here is derived from an EMBL/GenBank/DDBJ whole genome shotgun (WGS) entry which is preliminary data.</text>
</comment>
<dbReference type="GO" id="GO:0031222">
    <property type="term" value="P:arabinan catabolic process"/>
    <property type="evidence" value="ECO:0007669"/>
    <property type="project" value="TreeGrafter"/>
</dbReference>